<keyword evidence="1" id="KW-0175">Coiled coil</keyword>
<dbReference type="OrthoDB" id="3182339at2759"/>
<feature type="coiled-coil region" evidence="1">
    <location>
        <begin position="555"/>
        <end position="593"/>
    </location>
</feature>
<evidence type="ECO:0000256" key="1">
    <source>
        <dbReference type="SAM" id="Coils"/>
    </source>
</evidence>
<evidence type="ECO:0000313" key="3">
    <source>
        <dbReference type="EMBL" id="KEP48082.1"/>
    </source>
</evidence>
<reference evidence="3 4" key="1">
    <citation type="submission" date="2013-12" db="EMBL/GenBank/DDBJ databases">
        <authorList>
            <person name="Cubeta M."/>
            <person name="Pakala S."/>
            <person name="Fedorova N."/>
            <person name="Thomas E."/>
            <person name="Dean R."/>
            <person name="Jabaji S."/>
            <person name="Neate S."/>
            <person name="Toda T."/>
            <person name="Tavantzis S."/>
            <person name="Vilgalys R."/>
            <person name="Bharathan N."/>
            <person name="Pakala S."/>
            <person name="Losada L.S."/>
            <person name="Zafar N."/>
            <person name="Nierman W."/>
        </authorList>
    </citation>
    <scope>NUCLEOTIDE SEQUENCE [LARGE SCALE GENOMIC DNA]</scope>
    <source>
        <strain evidence="3 4">123E</strain>
    </source>
</reference>
<organism evidence="3 4">
    <name type="scientific">Rhizoctonia solani 123E</name>
    <dbReference type="NCBI Taxonomy" id="1423351"/>
    <lineage>
        <taxon>Eukaryota</taxon>
        <taxon>Fungi</taxon>
        <taxon>Dikarya</taxon>
        <taxon>Basidiomycota</taxon>
        <taxon>Agaricomycotina</taxon>
        <taxon>Agaricomycetes</taxon>
        <taxon>Cantharellales</taxon>
        <taxon>Ceratobasidiaceae</taxon>
        <taxon>Rhizoctonia</taxon>
    </lineage>
</organism>
<dbReference type="InterPro" id="IPR046541">
    <property type="entry name" value="DUF6606"/>
</dbReference>
<dbReference type="STRING" id="1423351.A0A074SDF5"/>
<sequence>MAASTDLSVLQHVAYNVFLPPKLPQEEQEESFQKSVDLAIIQFLIEAVQEYSAKSATEFRWNRMESMLEQFSKYLESPIEKTQLCKDLKNLKLKDALFLYIRAQNSGLFIRRQVAHTTFEAFEVQAQTDEVMSAPGKIVRHFPGPAVQVPNSVAEDDDFIKEVANILSRTNTEVFDEARPKSHKGGNEVDETRNSINPNYFIQFFFGLLRGMGTSIDPPRIVKRLADEVLWKDAATPWRRSPIWLVIRVALQTSFDSTANYKHFMAYYHTRILSQCYKHNSFPSDLLYAMRVKMARRIYKLKDTAPQFLVDYAETAANGVQDLLQGRWNRIQSAQAQPPDRDFPRVNFDSAIIQTLPHSRGYLEQVFQGRTGHDNDSSFTPNHHPRLDNVVDFVQYADRNRGLSHAFKNDPHLALYDFEASIFANLAEWTSVQQDYSRACATLSSCFRQYLDTAKPYYTADIADHSIMILTLMHIWMAIDELTTRDCPLLINYSPELPTNLLNPLLLRTTQHIEQARIIQQYIHDRHTRALSSNPSIFSDDATEKCFAVQFYEKSPRHQRIMAEIEERAQEQQNEKIEELAQKNDKYDRLSEEIQGMSCSYDSDGWTHATGCKRHVKINERRRLQITPCEWPLPSDQLDAKLVVFELERPQTFTIWRDTTYTILVDLGTRSPRDECTRYDPLEEYDPLSEWLSSPSLVPRVTIASKLESMMQSHYGNPQSLPTTEPDVCLASGLRFRLYDNTGNAWAAGPFAGVSFAKYGTLKLPPDSLYRHLEYTLEQTSHSSNQVLADQHDCPMELGLHEHIAFGTLRSGPRLQWMNIVRGLEEGLLSFNSDEVWLIHTQAAWQIGNLSDGSREWHEDLGHSQFGLLLVSQCVRMLGRVKANWLQAKSVSIIVTLVSRLIASSPSTEVVQAACKFLREARTVALEWLDELLVKLQHATLEEDVIGYQFRICEMATICRATYNIEFGYMDLLLSDPSDYAALIKSSICLYDNQPPDLKDAPKSLQIVLCRDRRFAHQITEYMLASVNKGDDVLSIPLSKIWPGSLVWKLLSGPNSRWITTTTAAQNGVRAQGVHLNLITGQLLIDGKPLGRLPREYVGHPTYLRLFGQKILDVVPAKSAGMEFATRYHVCDHEISFALEENGHLIVQAEKDDLLYELIPHKRLSDDLPLFFSEDYHHWANIKRKTVEFRPISSPWLANSYQWLLRFDSSRTTLEHSTDGSFLVDTHSTLFGSLARSIDSLESSRYLHITRSAEGVVEVDLPRMKLSFFINDCRQVESRNFRNQVLDENQSAGTLFGLRNQLVLRAKDTLAQSLPQSRSVLVPDGVVAFTTNDHHVSVSIQFDSRRHVDVYKYKIDEDLRYLATDAGLTSRLLKIYLHALTSHCLPDPLTGRTGTEEALHELAQASTSSFEQLNLKQVKLLTAIGQMSPKREFYPPHRQCMETTHWINLPSLSQHFAFSVAATQILRRADTLQLFHPLEFKLEEYTTALEISDTLMRRAMRRTAVYYPSDTTGFNSQILDSLPLLDQLCPGRDNLTGDWEEAGQLARWASELAYESWGIPIFKPYNLVSLAESWGTLHDTEKHHTLSYRSSWFTLSLKSSWITFYNLLRRATTTGNKYMLCACLASVAFGKTVPTDLIPVFVAFATNPKFRSLEPPSHGLFDFKDKYEPNRLRVNENAVESKRSIKLTPARDLGSVGSDGRDAQLTYRMSPGSRRAWGIRRVAR</sequence>
<accession>A0A074SDF5</accession>
<feature type="domain" description="DUF6606" evidence="2">
    <location>
        <begin position="15"/>
        <end position="273"/>
    </location>
</feature>
<gene>
    <name evidence="3" type="ORF">V565_134510</name>
</gene>
<dbReference type="Proteomes" id="UP000027456">
    <property type="component" value="Unassembled WGS sequence"/>
</dbReference>
<evidence type="ECO:0000313" key="4">
    <source>
        <dbReference type="Proteomes" id="UP000027456"/>
    </source>
</evidence>
<name>A0A074SDF5_9AGAM</name>
<protein>
    <recommendedName>
        <fullName evidence="2">DUF6606 domain-containing protein</fullName>
    </recommendedName>
</protein>
<keyword evidence="4" id="KW-1185">Reference proteome</keyword>
<dbReference type="Pfam" id="PF20255">
    <property type="entry name" value="DUF6606"/>
    <property type="match status" value="1"/>
</dbReference>
<proteinExistence type="predicted"/>
<feature type="non-terminal residue" evidence="3">
    <location>
        <position position="1724"/>
    </location>
</feature>
<evidence type="ECO:0000259" key="2">
    <source>
        <dbReference type="Pfam" id="PF20255"/>
    </source>
</evidence>
<dbReference type="EMBL" id="AZST01000582">
    <property type="protein sequence ID" value="KEP48082.1"/>
    <property type="molecule type" value="Genomic_DNA"/>
</dbReference>
<comment type="caution">
    <text evidence="3">The sequence shown here is derived from an EMBL/GenBank/DDBJ whole genome shotgun (WGS) entry which is preliminary data.</text>
</comment>
<dbReference type="HOGENOM" id="CLU_000211_1_0_1"/>